<protein>
    <submittedName>
        <fullName evidence="10">Efflux RND transporter periplasmic adaptor subunit</fullName>
    </submittedName>
</protein>
<feature type="domain" description="Multidrug resistance protein MdtA-like beta-barrel" evidence="8">
    <location>
        <begin position="206"/>
        <end position="288"/>
    </location>
</feature>
<dbReference type="GO" id="GO:0046677">
    <property type="term" value="P:response to antibiotic"/>
    <property type="evidence" value="ECO:0007669"/>
    <property type="project" value="TreeGrafter"/>
</dbReference>
<dbReference type="GO" id="GO:0030313">
    <property type="term" value="C:cell envelope"/>
    <property type="evidence" value="ECO:0007669"/>
    <property type="project" value="UniProtKB-SubCell"/>
</dbReference>
<dbReference type="InterPro" id="IPR006143">
    <property type="entry name" value="RND_pump_MFP"/>
</dbReference>
<feature type="compositionally biased region" description="Low complexity" evidence="4">
    <location>
        <begin position="376"/>
        <end position="386"/>
    </location>
</feature>
<feature type="domain" description="Multidrug resistance protein MdtA-like barrel-sandwich hybrid" evidence="7">
    <location>
        <begin position="61"/>
        <end position="196"/>
    </location>
</feature>
<dbReference type="AlphaFoldDB" id="A0A943EFT6"/>
<feature type="chain" id="PRO_5038060118" evidence="5">
    <location>
        <begin position="29"/>
        <end position="386"/>
    </location>
</feature>
<feature type="domain" description="Multidrug resistance protein MdtA-like alpha-helical hairpin" evidence="6">
    <location>
        <begin position="102"/>
        <end position="167"/>
    </location>
</feature>
<dbReference type="Pfam" id="PF25967">
    <property type="entry name" value="RND-MFP_C"/>
    <property type="match status" value="1"/>
</dbReference>
<dbReference type="FunFam" id="2.40.420.20:FF:000001">
    <property type="entry name" value="Efflux RND transporter periplasmic adaptor subunit"/>
    <property type="match status" value="1"/>
</dbReference>
<dbReference type="EMBL" id="JAGZCZ010000016">
    <property type="protein sequence ID" value="MBS5520608.1"/>
    <property type="molecule type" value="Genomic_DNA"/>
</dbReference>
<evidence type="ECO:0000259" key="6">
    <source>
        <dbReference type="Pfam" id="PF25876"/>
    </source>
</evidence>
<evidence type="ECO:0000256" key="2">
    <source>
        <dbReference type="ARBA" id="ARBA00009477"/>
    </source>
</evidence>
<keyword evidence="3" id="KW-0175">Coiled coil</keyword>
<evidence type="ECO:0000256" key="3">
    <source>
        <dbReference type="SAM" id="Coils"/>
    </source>
</evidence>
<dbReference type="Gene3D" id="2.40.30.170">
    <property type="match status" value="1"/>
</dbReference>
<evidence type="ECO:0000259" key="8">
    <source>
        <dbReference type="Pfam" id="PF25944"/>
    </source>
</evidence>
<dbReference type="GO" id="GO:0022857">
    <property type="term" value="F:transmembrane transporter activity"/>
    <property type="evidence" value="ECO:0007669"/>
    <property type="project" value="InterPro"/>
</dbReference>
<dbReference type="Gene3D" id="1.10.287.470">
    <property type="entry name" value="Helix hairpin bin"/>
    <property type="match status" value="1"/>
</dbReference>
<keyword evidence="5" id="KW-0732">Signal</keyword>
<dbReference type="InterPro" id="IPR058625">
    <property type="entry name" value="MdtA-like_BSH"/>
</dbReference>
<gene>
    <name evidence="10" type="ORF">KHX13_09950</name>
</gene>
<feature type="signal peptide" evidence="5">
    <location>
        <begin position="1"/>
        <end position="28"/>
    </location>
</feature>
<dbReference type="Gene3D" id="2.40.50.100">
    <property type="match status" value="1"/>
</dbReference>
<feature type="coiled-coil region" evidence="3">
    <location>
        <begin position="101"/>
        <end position="159"/>
    </location>
</feature>
<dbReference type="PROSITE" id="PS51257">
    <property type="entry name" value="PROKAR_LIPOPROTEIN"/>
    <property type="match status" value="1"/>
</dbReference>
<reference evidence="10" key="1">
    <citation type="submission" date="2021-02" db="EMBL/GenBank/DDBJ databases">
        <title>Infant gut strain persistence is associated with maternal origin, phylogeny, and functional potential including surface adhesion and iron acquisition.</title>
        <authorList>
            <person name="Lou Y.C."/>
        </authorList>
    </citation>
    <scope>NUCLEOTIDE SEQUENCE</scope>
    <source>
        <strain evidence="10">L3_106_000M1_dasL3_106_000M1_concoct_15</strain>
    </source>
</reference>
<comment type="subcellular location">
    <subcellularLocation>
        <location evidence="1">Cell envelope</location>
    </subcellularLocation>
</comment>
<evidence type="ECO:0000256" key="4">
    <source>
        <dbReference type="SAM" id="MobiDB-lite"/>
    </source>
</evidence>
<evidence type="ECO:0000313" key="10">
    <source>
        <dbReference type="EMBL" id="MBS5520608.1"/>
    </source>
</evidence>
<evidence type="ECO:0000256" key="1">
    <source>
        <dbReference type="ARBA" id="ARBA00004196"/>
    </source>
</evidence>
<feature type="region of interest" description="Disordered" evidence="4">
    <location>
        <begin position="361"/>
        <end position="386"/>
    </location>
</feature>
<evidence type="ECO:0000259" key="9">
    <source>
        <dbReference type="Pfam" id="PF25967"/>
    </source>
</evidence>
<evidence type="ECO:0000313" key="11">
    <source>
        <dbReference type="Proteomes" id="UP000754226"/>
    </source>
</evidence>
<dbReference type="InterPro" id="IPR058624">
    <property type="entry name" value="MdtA-like_HH"/>
</dbReference>
<feature type="domain" description="Multidrug resistance protein MdtA-like C-terminal permuted SH3" evidence="9">
    <location>
        <begin position="296"/>
        <end position="356"/>
    </location>
</feature>
<dbReference type="GO" id="GO:0005886">
    <property type="term" value="C:plasma membrane"/>
    <property type="evidence" value="ECO:0007669"/>
    <property type="project" value="TreeGrafter"/>
</dbReference>
<evidence type="ECO:0000259" key="7">
    <source>
        <dbReference type="Pfam" id="PF25917"/>
    </source>
</evidence>
<dbReference type="PANTHER" id="PTHR30158">
    <property type="entry name" value="ACRA/E-RELATED COMPONENT OF DRUG EFFLUX TRANSPORTER"/>
    <property type="match status" value="1"/>
</dbReference>
<dbReference type="Gene3D" id="2.40.420.20">
    <property type="match status" value="1"/>
</dbReference>
<dbReference type="SUPFAM" id="SSF111369">
    <property type="entry name" value="HlyD-like secretion proteins"/>
    <property type="match status" value="1"/>
</dbReference>
<organism evidence="10 11">
    <name type="scientific">Acidaminococcus intestini</name>
    <dbReference type="NCBI Taxonomy" id="187327"/>
    <lineage>
        <taxon>Bacteria</taxon>
        <taxon>Bacillati</taxon>
        <taxon>Bacillota</taxon>
        <taxon>Negativicutes</taxon>
        <taxon>Acidaminococcales</taxon>
        <taxon>Acidaminococcaceae</taxon>
        <taxon>Acidaminococcus</taxon>
    </lineage>
</organism>
<dbReference type="InterPro" id="IPR058627">
    <property type="entry name" value="MdtA-like_C"/>
</dbReference>
<dbReference type="NCBIfam" id="TIGR01730">
    <property type="entry name" value="RND_mfp"/>
    <property type="match status" value="1"/>
</dbReference>
<dbReference type="Pfam" id="PF25876">
    <property type="entry name" value="HH_MFP_RND"/>
    <property type="match status" value="1"/>
</dbReference>
<name>A0A943EFT6_9FIRM</name>
<comment type="caution">
    <text evidence="10">The sequence shown here is derived from an EMBL/GenBank/DDBJ whole genome shotgun (WGS) entry which is preliminary data.</text>
</comment>
<proteinExistence type="inferred from homology"/>
<dbReference type="Pfam" id="PF25944">
    <property type="entry name" value="Beta-barrel_RND"/>
    <property type="match status" value="1"/>
</dbReference>
<dbReference type="Pfam" id="PF25917">
    <property type="entry name" value="BSH_RND"/>
    <property type="match status" value="1"/>
</dbReference>
<dbReference type="InterPro" id="IPR058626">
    <property type="entry name" value="MdtA-like_b-barrel"/>
</dbReference>
<sequence length="386" mass="41247">MLGKKKAMALGLALLVALGAAGCSKKTAAPGGAVKVKVMQAIKRDTPLTYEYTGFVEAKDQVSIKSKVTGTIVKKYVNGGDYVEAEQLLYEIDPRAYEANVLNAQANLANAQANLANAQRDAARYQSLYEEGAVSKQTADQYNTALEQAQASVNAYQALVTSSQVNVSDTKIVAPFAGKIDTNTLAEGEFVTANSTVLTTLSNSDPMRVRFSVSESDYLDMLKGNTDNGNQLRDITLTLADGSTYAYKGYVDQVDRSVSDSTGTLTLKALFQNPDHLLLPGMFANVSVVGSTESGAILVPQRAVTDLLYKHYVYVVNDDNTVSMKEVQLGARIGRLWLVKSGLDGTETVVVEGVQKLNKDSKVDPVTMTEDELDTSSDSSSAGSAS</sequence>
<evidence type="ECO:0000256" key="5">
    <source>
        <dbReference type="SAM" id="SignalP"/>
    </source>
</evidence>
<dbReference type="Proteomes" id="UP000754226">
    <property type="component" value="Unassembled WGS sequence"/>
</dbReference>
<accession>A0A943EFT6</accession>
<comment type="similarity">
    <text evidence="2">Belongs to the membrane fusion protein (MFP) (TC 8.A.1) family.</text>
</comment>